<protein>
    <submittedName>
        <fullName evidence="4">Sialate O-acetylesterase</fullName>
    </submittedName>
</protein>
<dbReference type="InterPro" id="IPR039329">
    <property type="entry name" value="SIAE"/>
</dbReference>
<evidence type="ECO:0000313" key="5">
    <source>
        <dbReference type="Proteomes" id="UP001455088"/>
    </source>
</evidence>
<evidence type="ECO:0000313" key="4">
    <source>
        <dbReference type="EMBL" id="MEL3955375.1"/>
    </source>
</evidence>
<organism evidence="4 5">
    <name type="scientific">Stenotrophomonas bentonitica</name>
    <dbReference type="NCBI Taxonomy" id="1450134"/>
    <lineage>
        <taxon>Bacteria</taxon>
        <taxon>Pseudomonadati</taxon>
        <taxon>Pseudomonadota</taxon>
        <taxon>Gammaproteobacteria</taxon>
        <taxon>Lysobacterales</taxon>
        <taxon>Lysobacteraceae</taxon>
        <taxon>Stenotrophomonas</taxon>
    </lineage>
</organism>
<dbReference type="PANTHER" id="PTHR22901">
    <property type="entry name" value="SIALATE O-ACETYLESTERASE"/>
    <property type="match status" value="1"/>
</dbReference>
<proteinExistence type="predicted"/>
<dbReference type="Gene3D" id="3.40.50.1110">
    <property type="entry name" value="SGNH hydrolase"/>
    <property type="match status" value="1"/>
</dbReference>
<dbReference type="PANTHER" id="PTHR22901:SF0">
    <property type="entry name" value="SIALATE O-ACETYLESTERASE"/>
    <property type="match status" value="1"/>
</dbReference>
<feature type="chain" id="PRO_5045923552" evidence="2">
    <location>
        <begin position="22"/>
        <end position="644"/>
    </location>
</feature>
<dbReference type="Gene3D" id="2.60.120.260">
    <property type="entry name" value="Galactose-binding domain-like"/>
    <property type="match status" value="1"/>
</dbReference>
<dbReference type="RefSeq" id="WP_254427880.1">
    <property type="nucleotide sequence ID" value="NZ_JBBYHY010000010.1"/>
</dbReference>
<accession>A0ABU9JRD7</accession>
<comment type="caution">
    <text evidence="4">The sequence shown here is derived from an EMBL/GenBank/DDBJ whole genome shotgun (WGS) entry which is preliminary data.</text>
</comment>
<evidence type="ECO:0000256" key="2">
    <source>
        <dbReference type="SAM" id="SignalP"/>
    </source>
</evidence>
<keyword evidence="5" id="KW-1185">Reference proteome</keyword>
<sequence length="644" mass="68825">MSRQRPAGRVGVLLIALFAVAATHAAPALLDAPFTDHMVVQRDRPIAVWGAAAPGARVDLQLAGHAQRVRADRSGRWQATLPALPAGGPHVLNVASQGRQQRVDDVLIGDVWLCSGQSNMALPVERTLDARAEVAAATHGRIRLLQIPTQDSAVPRQRFADVPQWQPATPDTVRGFSATCYYFARELQRDVDVPMGLINASWNGSRIEAWTRADALRRVDGQAPALAVLDQYAQDPAAALVAWGAQWEQAWQRDSADMRQPWRVDDTGPWQRASPTTAWVAPALADHLGMGWYRTTLQLDAAQAGQPSVLELGRIDELDTTWINGRIVGSSFGAGLARRYVLPAGTLHAGANTLVVNVLNTYREGGLPVEPRALGLADGSRLPLAGPWDYQTVPAAQRMPPTAPWLSSWGMGTLHNGMVAPLAGYGLRGALWYQGESNTFEAGAYAAKLAAYRTSLRTSFGSTLPLLVVQLAGFGPAPLQPEASDWAQLREAQRRVVAADPHAALVVALDIGEHDDLHPANKQAVGQRLARAALHLAYADPAPASGPVPVQARRGGNGVRVAFADIESGLVAHGGLSPVGFELCGDTQASCRYAQAHIDGNDVVLEADGAGQVTRVRYGWAGSPVITLYDRNGLPAGPFEVPIR</sequence>
<dbReference type="Proteomes" id="UP001455088">
    <property type="component" value="Unassembled WGS sequence"/>
</dbReference>
<dbReference type="InterPro" id="IPR036514">
    <property type="entry name" value="SGNH_hydro_sf"/>
</dbReference>
<dbReference type="SUPFAM" id="SSF52266">
    <property type="entry name" value="SGNH hydrolase"/>
    <property type="match status" value="1"/>
</dbReference>
<dbReference type="SUPFAM" id="SSF49785">
    <property type="entry name" value="Galactose-binding domain-like"/>
    <property type="match status" value="1"/>
</dbReference>
<reference evidence="4 5" key="1">
    <citation type="submission" date="2024-04" db="EMBL/GenBank/DDBJ databases">
        <title>Bacterial endophytes with biocontrol capabilities against important plant pathogens.</title>
        <authorList>
            <person name="Alayande K.A."/>
        </authorList>
    </citation>
    <scope>NUCLEOTIDE SEQUENCE [LARGE SCALE GENOMIC DNA]</scope>
    <source>
        <strain evidence="4 5">KV22</strain>
    </source>
</reference>
<evidence type="ECO:0000256" key="1">
    <source>
        <dbReference type="ARBA" id="ARBA00022801"/>
    </source>
</evidence>
<feature type="domain" description="Sialate O-acetylesterase" evidence="3">
    <location>
        <begin position="426"/>
        <end position="534"/>
    </location>
</feature>
<keyword evidence="2" id="KW-0732">Signal</keyword>
<name>A0ABU9JRD7_9GAMM</name>
<dbReference type="InterPro" id="IPR008979">
    <property type="entry name" value="Galactose-bd-like_sf"/>
</dbReference>
<dbReference type="Pfam" id="PF03629">
    <property type="entry name" value="SASA"/>
    <property type="match status" value="1"/>
</dbReference>
<keyword evidence="1" id="KW-0378">Hydrolase</keyword>
<dbReference type="EMBL" id="JBBYHY010000010">
    <property type="protein sequence ID" value="MEL3955375.1"/>
    <property type="molecule type" value="Genomic_DNA"/>
</dbReference>
<feature type="signal peptide" evidence="2">
    <location>
        <begin position="1"/>
        <end position="21"/>
    </location>
</feature>
<gene>
    <name evidence="4" type="ORF">AAE039_17600</name>
</gene>
<dbReference type="InterPro" id="IPR005181">
    <property type="entry name" value="SASA"/>
</dbReference>
<evidence type="ECO:0000259" key="3">
    <source>
        <dbReference type="Pfam" id="PF03629"/>
    </source>
</evidence>